<gene>
    <name evidence="2" type="ORF">A3I57_01135</name>
</gene>
<dbReference type="Proteomes" id="UP000176364">
    <property type="component" value="Unassembled WGS sequence"/>
</dbReference>
<name>A0A1F5DR70_9BACT</name>
<organism evidence="2 3">
    <name type="scientific">Candidatus Beckwithbacteria bacterium RIFCSPLOWO2_02_FULL_47_23</name>
    <dbReference type="NCBI Taxonomy" id="1797463"/>
    <lineage>
        <taxon>Bacteria</taxon>
        <taxon>Candidatus Beckwithiibacteriota</taxon>
    </lineage>
</organism>
<evidence type="ECO:0000256" key="1">
    <source>
        <dbReference type="SAM" id="Coils"/>
    </source>
</evidence>
<comment type="caution">
    <text evidence="2">The sequence shown here is derived from an EMBL/GenBank/DDBJ whole genome shotgun (WGS) entry which is preliminary data.</text>
</comment>
<keyword evidence="1" id="KW-0175">Coiled coil</keyword>
<dbReference type="EMBL" id="MEZQ01000062">
    <property type="protein sequence ID" value="OGD57550.1"/>
    <property type="molecule type" value="Genomic_DNA"/>
</dbReference>
<reference evidence="2 3" key="1">
    <citation type="journal article" date="2016" name="Nat. Commun.">
        <title>Thousands of microbial genomes shed light on interconnected biogeochemical processes in an aquifer system.</title>
        <authorList>
            <person name="Anantharaman K."/>
            <person name="Brown C.T."/>
            <person name="Hug L.A."/>
            <person name="Sharon I."/>
            <person name="Castelle C.J."/>
            <person name="Probst A.J."/>
            <person name="Thomas B.C."/>
            <person name="Singh A."/>
            <person name="Wilkins M.J."/>
            <person name="Karaoz U."/>
            <person name="Brodie E.L."/>
            <person name="Williams K.H."/>
            <person name="Hubbard S.S."/>
            <person name="Banfield J.F."/>
        </authorList>
    </citation>
    <scope>NUCLEOTIDE SEQUENCE [LARGE SCALE GENOMIC DNA]</scope>
</reference>
<accession>A0A1F5DR70</accession>
<feature type="coiled-coil region" evidence="1">
    <location>
        <begin position="175"/>
        <end position="202"/>
    </location>
</feature>
<dbReference type="AlphaFoldDB" id="A0A1F5DR70"/>
<evidence type="ECO:0000313" key="3">
    <source>
        <dbReference type="Proteomes" id="UP000176364"/>
    </source>
</evidence>
<evidence type="ECO:0000313" key="2">
    <source>
        <dbReference type="EMBL" id="OGD57550.1"/>
    </source>
</evidence>
<protein>
    <submittedName>
        <fullName evidence="2">Uncharacterized protein</fullName>
    </submittedName>
</protein>
<proteinExistence type="predicted"/>
<sequence>MDNSFYSQEDKLLFIYNALAGEYQTTVTGTGDGSYQLEIGQLTDSGDYWSSLVDEIQTAATDVWTVNFNSQNPLSDPVVDESGASKIDQAKLRLENLKTKTKPKLTIYLNQIIRLLDKNRIPSLRLALTSTYKFRYWVDKFAQSDAYLKSESDQIGQLLNQALVTIGQNSQTLTKKQIQVELNAALKAKQQLETKASQVSGENLKLGNVLELINRYLEKAQENFDQANYWQTHADALVVRVLAIEANALIK</sequence>